<gene>
    <name evidence="1" type="ORF">LCGC14_2684970</name>
</gene>
<protein>
    <submittedName>
        <fullName evidence="1">Uncharacterized protein</fullName>
    </submittedName>
</protein>
<organism evidence="1">
    <name type="scientific">marine sediment metagenome</name>
    <dbReference type="NCBI Taxonomy" id="412755"/>
    <lineage>
        <taxon>unclassified sequences</taxon>
        <taxon>metagenomes</taxon>
        <taxon>ecological metagenomes</taxon>
    </lineage>
</organism>
<reference evidence="1" key="1">
    <citation type="journal article" date="2015" name="Nature">
        <title>Complex archaea that bridge the gap between prokaryotes and eukaryotes.</title>
        <authorList>
            <person name="Spang A."/>
            <person name="Saw J.H."/>
            <person name="Jorgensen S.L."/>
            <person name="Zaremba-Niedzwiedzka K."/>
            <person name="Martijn J."/>
            <person name="Lind A.E."/>
            <person name="van Eijk R."/>
            <person name="Schleper C."/>
            <person name="Guy L."/>
            <person name="Ettema T.J."/>
        </authorList>
    </citation>
    <scope>NUCLEOTIDE SEQUENCE</scope>
</reference>
<name>A0A0F8ZK80_9ZZZZ</name>
<dbReference type="AlphaFoldDB" id="A0A0F8ZK80"/>
<comment type="caution">
    <text evidence="1">The sequence shown here is derived from an EMBL/GenBank/DDBJ whole genome shotgun (WGS) entry which is preliminary data.</text>
</comment>
<sequence>MSAECQRCGWDLPYDGDCVVCDENGTFCSQLADALEAAGKKTQPKAKVHSATCWSELMCVPCTENERTLAEAETAGLSKMNNWGGYWAARDGYWVGYRGDAKRLNPCSQDTPNHKRWDDAWEEGHQEHLSWRERAI</sequence>
<accession>A0A0F8ZK80</accession>
<evidence type="ECO:0000313" key="1">
    <source>
        <dbReference type="EMBL" id="KKK94227.1"/>
    </source>
</evidence>
<proteinExistence type="predicted"/>
<dbReference type="EMBL" id="LAZR01047435">
    <property type="protein sequence ID" value="KKK94227.1"/>
    <property type="molecule type" value="Genomic_DNA"/>
</dbReference>